<dbReference type="Proteomes" id="UP000198994">
    <property type="component" value="Unassembled WGS sequence"/>
</dbReference>
<organism evidence="1 2">
    <name type="scientific">Salipiger thiooxidans</name>
    <dbReference type="NCBI Taxonomy" id="282683"/>
    <lineage>
        <taxon>Bacteria</taxon>
        <taxon>Pseudomonadati</taxon>
        <taxon>Pseudomonadota</taxon>
        <taxon>Alphaproteobacteria</taxon>
        <taxon>Rhodobacterales</taxon>
        <taxon>Roseobacteraceae</taxon>
        <taxon>Salipiger</taxon>
    </lineage>
</organism>
<name>A0A1G7F5F4_9RHOB</name>
<keyword evidence="2" id="KW-1185">Reference proteome</keyword>
<gene>
    <name evidence="1" type="ORF">SAMN04488105_106281</name>
</gene>
<protein>
    <submittedName>
        <fullName evidence="1">Uncharacterized protein</fullName>
    </submittedName>
</protein>
<evidence type="ECO:0000313" key="1">
    <source>
        <dbReference type="EMBL" id="SDE71158.1"/>
    </source>
</evidence>
<accession>A0A1G7F5F4</accession>
<proteinExistence type="predicted"/>
<reference evidence="2" key="1">
    <citation type="submission" date="2016-10" db="EMBL/GenBank/DDBJ databases">
        <authorList>
            <person name="Varghese N."/>
            <person name="Submissions S."/>
        </authorList>
    </citation>
    <scope>NUCLEOTIDE SEQUENCE [LARGE SCALE GENOMIC DNA]</scope>
    <source>
        <strain evidence="2">DSM 10146</strain>
    </source>
</reference>
<sequence>MTPGEEVRAGTSNGAARLVFRGNLFPGPCLADPGTGRSGW</sequence>
<evidence type="ECO:0000313" key="2">
    <source>
        <dbReference type="Proteomes" id="UP000198994"/>
    </source>
</evidence>
<dbReference type="STRING" id="282683.SAMN04488105_106281"/>
<dbReference type="AlphaFoldDB" id="A0A1G7F5F4"/>
<dbReference type="EMBL" id="FNAV01000006">
    <property type="protein sequence ID" value="SDE71158.1"/>
    <property type="molecule type" value="Genomic_DNA"/>
</dbReference>